<proteinExistence type="predicted"/>
<dbReference type="RefSeq" id="WP_211870114.1">
    <property type="nucleotide sequence ID" value="NZ_JAAEDI010000018.1"/>
</dbReference>
<name>A0ABS5EK98_9PROT</name>
<keyword evidence="2" id="KW-1185">Reference proteome</keyword>
<dbReference type="Proteomes" id="UP000698752">
    <property type="component" value="Unassembled WGS sequence"/>
</dbReference>
<evidence type="ECO:0000313" key="1">
    <source>
        <dbReference type="EMBL" id="MBR0651450.1"/>
    </source>
</evidence>
<accession>A0ABS5EK98</accession>
<comment type="caution">
    <text evidence="1">The sequence shown here is derived from an EMBL/GenBank/DDBJ whole genome shotgun (WGS) entry which is preliminary data.</text>
</comment>
<organism evidence="1 2">
    <name type="scientific">Neoroseomonas terrae</name>
    <dbReference type="NCBI Taxonomy" id="424799"/>
    <lineage>
        <taxon>Bacteria</taxon>
        <taxon>Pseudomonadati</taxon>
        <taxon>Pseudomonadota</taxon>
        <taxon>Alphaproteobacteria</taxon>
        <taxon>Acetobacterales</taxon>
        <taxon>Acetobacteraceae</taxon>
        <taxon>Neoroseomonas</taxon>
    </lineage>
</organism>
<reference evidence="2" key="1">
    <citation type="journal article" date="2021" name="Syst. Appl. Microbiol.">
        <title>Roseomonas hellenica sp. nov., isolated from roots of wild-growing Alkanna tinctoria.</title>
        <authorList>
            <person name="Rat A."/>
            <person name="Naranjo H.D."/>
            <person name="Lebbe L."/>
            <person name="Cnockaert M."/>
            <person name="Krigas N."/>
            <person name="Grigoriadou K."/>
            <person name="Maloupa E."/>
            <person name="Willems A."/>
        </authorList>
    </citation>
    <scope>NUCLEOTIDE SEQUENCE [LARGE SCALE GENOMIC DNA]</scope>
    <source>
        <strain evidence="2">LMG 31159</strain>
    </source>
</reference>
<dbReference type="InterPro" id="IPR036513">
    <property type="entry name" value="STAS_dom_sf"/>
</dbReference>
<gene>
    <name evidence="1" type="ORF">GXW78_17400</name>
</gene>
<dbReference type="SUPFAM" id="SSF52091">
    <property type="entry name" value="SpoIIaa-like"/>
    <property type="match status" value="1"/>
</dbReference>
<sequence length="124" mass="13392">MLGMELLHDRGIVVLEPAGPLAAEDFDRLAAMVDPYLAEAGALRGVLVDTHRFPGWDGLDALLAHGRFVRGHVAHVKRIAIVTASDFAGMIARVAGAVLPPEVRRFEPGERPQALAWLEEEPPA</sequence>
<protein>
    <submittedName>
        <fullName evidence="1">STAS/SEC14 domain-containing protein</fullName>
    </submittedName>
</protein>
<dbReference type="InterPro" id="IPR021866">
    <property type="entry name" value="SpoIIAA-like"/>
</dbReference>
<dbReference type="Pfam" id="PF11964">
    <property type="entry name" value="SpoIIAA-like"/>
    <property type="match status" value="1"/>
</dbReference>
<dbReference type="Gene3D" id="3.40.50.10600">
    <property type="entry name" value="SpoIIaa-like domains"/>
    <property type="match status" value="1"/>
</dbReference>
<dbReference type="EMBL" id="JAAEDI010000018">
    <property type="protein sequence ID" value="MBR0651450.1"/>
    <property type="molecule type" value="Genomic_DNA"/>
</dbReference>
<dbReference type="InterPro" id="IPR038396">
    <property type="entry name" value="SpoIIAA-like_sf"/>
</dbReference>
<evidence type="ECO:0000313" key="2">
    <source>
        <dbReference type="Proteomes" id="UP000698752"/>
    </source>
</evidence>